<proteinExistence type="predicted"/>
<comment type="caution">
    <text evidence="3">The sequence shown here is derived from an EMBL/GenBank/DDBJ whole genome shotgun (WGS) entry which is preliminary data.</text>
</comment>
<dbReference type="Gene3D" id="3.40.50.150">
    <property type="entry name" value="Vaccinia Virus protein VP39"/>
    <property type="match status" value="1"/>
</dbReference>
<reference evidence="3 4" key="1">
    <citation type="submission" date="2021-02" db="EMBL/GenBank/DDBJ databases">
        <authorList>
            <person name="Park J.-S."/>
        </authorList>
    </citation>
    <scope>NUCLEOTIDE SEQUENCE [LARGE SCALE GENOMIC DNA]</scope>
    <source>
        <strain evidence="3 4">188UL20-2</strain>
    </source>
</reference>
<dbReference type="SUPFAM" id="SSF53335">
    <property type="entry name" value="S-adenosyl-L-methionine-dependent methyltransferases"/>
    <property type="match status" value="1"/>
</dbReference>
<dbReference type="EMBL" id="JAFEUM010000001">
    <property type="protein sequence ID" value="MBM7035044.1"/>
    <property type="molecule type" value="Genomic_DNA"/>
</dbReference>
<keyword evidence="1" id="KW-0808">Transferase</keyword>
<gene>
    <name evidence="3" type="ORF">JQC93_01390</name>
</gene>
<accession>A0ABS2HDH0</accession>
<dbReference type="CDD" id="cd02440">
    <property type="entry name" value="AdoMet_MTases"/>
    <property type="match status" value="1"/>
</dbReference>
<keyword evidence="3" id="KW-0489">Methyltransferase</keyword>
<evidence type="ECO:0000313" key="4">
    <source>
        <dbReference type="Proteomes" id="UP000809621"/>
    </source>
</evidence>
<protein>
    <submittedName>
        <fullName evidence="3">Class I SAM-dependent methyltransferase</fullName>
    </submittedName>
</protein>
<dbReference type="InterPro" id="IPR041698">
    <property type="entry name" value="Methyltransf_25"/>
</dbReference>
<dbReference type="RefSeq" id="WP_205156681.1">
    <property type="nucleotide sequence ID" value="NZ_JAFEUM010000001.1"/>
</dbReference>
<evidence type="ECO:0000313" key="3">
    <source>
        <dbReference type="EMBL" id="MBM7035044.1"/>
    </source>
</evidence>
<evidence type="ECO:0000256" key="1">
    <source>
        <dbReference type="ARBA" id="ARBA00022679"/>
    </source>
</evidence>
<dbReference type="Pfam" id="PF13649">
    <property type="entry name" value="Methyltransf_25"/>
    <property type="match status" value="1"/>
</dbReference>
<dbReference type="InterPro" id="IPR029063">
    <property type="entry name" value="SAM-dependent_MTases_sf"/>
</dbReference>
<sequence>MNPKQIGQAYDQITGLWEKPEFNLNNGIDAHVKAIELTQSRGLALDIGCGLTGRFIHLLKQQGFTPSGLDVSKKMLDIARHRMPEISFIEADICTYSMQEEYDFISAWDSIWHIPLSEQKAVLTKIVDSLNPNGVFILSFGGVDEAGDHVDDFMGPQVYYSSLGTSGFLSLFIELNCQIKHLEFDQYPELHAYMIVQKQAV</sequence>
<feature type="domain" description="Methyltransferase" evidence="2">
    <location>
        <begin position="45"/>
        <end position="134"/>
    </location>
</feature>
<evidence type="ECO:0000259" key="2">
    <source>
        <dbReference type="Pfam" id="PF13649"/>
    </source>
</evidence>
<dbReference type="GO" id="GO:0008168">
    <property type="term" value="F:methyltransferase activity"/>
    <property type="evidence" value="ECO:0007669"/>
    <property type="project" value="UniProtKB-KW"/>
</dbReference>
<dbReference type="PANTHER" id="PTHR43861">
    <property type="entry name" value="TRANS-ACONITATE 2-METHYLTRANSFERASE-RELATED"/>
    <property type="match status" value="1"/>
</dbReference>
<organism evidence="3 4">
    <name type="scientific">Vibrio ulleungensis</name>
    <dbReference type="NCBI Taxonomy" id="2807619"/>
    <lineage>
        <taxon>Bacteria</taxon>
        <taxon>Pseudomonadati</taxon>
        <taxon>Pseudomonadota</taxon>
        <taxon>Gammaproteobacteria</taxon>
        <taxon>Vibrionales</taxon>
        <taxon>Vibrionaceae</taxon>
        <taxon>Vibrio</taxon>
    </lineage>
</organism>
<dbReference type="GO" id="GO:0032259">
    <property type="term" value="P:methylation"/>
    <property type="evidence" value="ECO:0007669"/>
    <property type="project" value="UniProtKB-KW"/>
</dbReference>
<keyword evidence="4" id="KW-1185">Reference proteome</keyword>
<dbReference type="Proteomes" id="UP000809621">
    <property type="component" value="Unassembled WGS sequence"/>
</dbReference>
<name>A0ABS2HDH0_9VIBR</name>